<dbReference type="InterPro" id="IPR050088">
    <property type="entry name" value="IspD/TarI_cytidylyltransf_bact"/>
</dbReference>
<dbReference type="NCBIfam" id="TIGR00453">
    <property type="entry name" value="ispD"/>
    <property type="match status" value="1"/>
</dbReference>
<dbReference type="InterPro" id="IPR029044">
    <property type="entry name" value="Nucleotide-diphossugar_trans"/>
</dbReference>
<keyword evidence="4 7" id="KW-0808">Transferase</keyword>
<gene>
    <name evidence="7 8" type="primary">ispD</name>
    <name evidence="8" type="ORF">ACJHVH_02475</name>
</gene>
<dbReference type="Pfam" id="PF01128">
    <property type="entry name" value="IspD"/>
    <property type="match status" value="1"/>
</dbReference>
<feature type="site" description="Positions MEP for the nucleophilic attack" evidence="7">
    <location>
        <position position="160"/>
    </location>
</feature>
<comment type="similarity">
    <text evidence="3 7">Belongs to the IspD/TarI cytidylyltransferase family. IspD subfamily.</text>
</comment>
<dbReference type="RefSeq" id="WP_407068644.1">
    <property type="nucleotide sequence ID" value="NZ_JBJJXE010000002.1"/>
</dbReference>
<name>A0ABW8UA81_9GAMM</name>
<dbReference type="InterPro" id="IPR001228">
    <property type="entry name" value="IspD"/>
</dbReference>
<dbReference type="HAMAP" id="MF_00108">
    <property type="entry name" value="IspD"/>
    <property type="match status" value="1"/>
</dbReference>
<dbReference type="PANTHER" id="PTHR32125">
    <property type="entry name" value="2-C-METHYL-D-ERYTHRITOL 4-PHOSPHATE CYTIDYLYLTRANSFERASE, CHLOROPLASTIC"/>
    <property type="match status" value="1"/>
</dbReference>
<dbReference type="InterPro" id="IPR018294">
    <property type="entry name" value="ISPD_synthase_CS"/>
</dbReference>
<comment type="catalytic activity">
    <reaction evidence="1 7">
        <text>2-C-methyl-D-erythritol 4-phosphate + CTP + H(+) = 4-CDP-2-C-methyl-D-erythritol + diphosphate</text>
        <dbReference type="Rhea" id="RHEA:13429"/>
        <dbReference type="ChEBI" id="CHEBI:15378"/>
        <dbReference type="ChEBI" id="CHEBI:33019"/>
        <dbReference type="ChEBI" id="CHEBI:37563"/>
        <dbReference type="ChEBI" id="CHEBI:57823"/>
        <dbReference type="ChEBI" id="CHEBI:58262"/>
        <dbReference type="EC" id="2.7.7.60"/>
    </reaction>
</comment>
<dbReference type="SUPFAM" id="SSF53448">
    <property type="entry name" value="Nucleotide-diphospho-sugar transferases"/>
    <property type="match status" value="1"/>
</dbReference>
<keyword evidence="9" id="KW-1185">Reference proteome</keyword>
<evidence type="ECO:0000256" key="5">
    <source>
        <dbReference type="ARBA" id="ARBA00022695"/>
    </source>
</evidence>
<evidence type="ECO:0000313" key="8">
    <source>
        <dbReference type="EMBL" id="MFL1731871.1"/>
    </source>
</evidence>
<evidence type="ECO:0000256" key="6">
    <source>
        <dbReference type="ARBA" id="ARBA00023229"/>
    </source>
</evidence>
<dbReference type="InterPro" id="IPR034683">
    <property type="entry name" value="IspD/TarI"/>
</dbReference>
<accession>A0ABW8UA81</accession>
<dbReference type="PANTHER" id="PTHR32125:SF4">
    <property type="entry name" value="2-C-METHYL-D-ERYTHRITOL 4-PHOSPHATE CYTIDYLYLTRANSFERASE, CHLOROPLASTIC"/>
    <property type="match status" value="1"/>
</dbReference>
<sequence>MIDSRQTVHALIVAAGKGSRFGADKPKQYLKITDQTVLQESVARLNVDELKNLTLVVAEEDGYVDGLSFDFDGRIRRAWGGAERWQSVMNGVNDIRNHGACDDDWILIHDAARPCLPKSDLMAVLAMLNHTKCEGVILATPVVDTLKQVSQGHVVKTVDRNLLWQAQTPQVFRLKALEEVLSQVAVCGMKITDEASGFEILGRKVEVVAGSRLNMKLTYAEDLPLLQAILSILI</sequence>
<evidence type="ECO:0000256" key="2">
    <source>
        <dbReference type="ARBA" id="ARBA00004787"/>
    </source>
</evidence>
<proteinExistence type="inferred from homology"/>
<dbReference type="EMBL" id="JBJJXE010000002">
    <property type="protein sequence ID" value="MFL1731871.1"/>
    <property type="molecule type" value="Genomic_DNA"/>
</dbReference>
<protein>
    <recommendedName>
        <fullName evidence="7">2-C-methyl-D-erythritol 4-phosphate cytidylyltransferase</fullName>
        <ecNumber evidence="7">2.7.7.60</ecNumber>
    </recommendedName>
    <alternativeName>
        <fullName evidence="7">4-diphosphocytidyl-2C-methyl-D-erythritol synthase</fullName>
    </alternativeName>
    <alternativeName>
        <fullName evidence="7">MEP cytidylyltransferase</fullName>
        <shortName evidence="7">MCT</shortName>
    </alternativeName>
</protein>
<feature type="site" description="Transition state stabilizer" evidence="7">
    <location>
        <position position="27"/>
    </location>
</feature>
<evidence type="ECO:0000256" key="4">
    <source>
        <dbReference type="ARBA" id="ARBA00022679"/>
    </source>
</evidence>
<feature type="site" description="Transition state stabilizer" evidence="7">
    <location>
        <position position="20"/>
    </location>
</feature>
<keyword evidence="6 7" id="KW-0414">Isoprene biosynthesis</keyword>
<comment type="function">
    <text evidence="7">Catalyzes the formation of 4-diphosphocytidyl-2-C-methyl-D-erythritol from CTP and 2-C-methyl-D-erythritol 4-phosphate (MEP).</text>
</comment>
<dbReference type="Gene3D" id="3.90.550.10">
    <property type="entry name" value="Spore Coat Polysaccharide Biosynthesis Protein SpsA, Chain A"/>
    <property type="match status" value="1"/>
</dbReference>
<evidence type="ECO:0000256" key="1">
    <source>
        <dbReference type="ARBA" id="ARBA00001282"/>
    </source>
</evidence>
<dbReference type="Proteomes" id="UP001624684">
    <property type="component" value="Unassembled WGS sequence"/>
</dbReference>
<evidence type="ECO:0000256" key="3">
    <source>
        <dbReference type="ARBA" id="ARBA00009789"/>
    </source>
</evidence>
<dbReference type="EC" id="2.7.7.60" evidence="7"/>
<keyword evidence="5 7" id="KW-0548">Nucleotidyltransferase</keyword>
<evidence type="ECO:0000313" key="9">
    <source>
        <dbReference type="Proteomes" id="UP001624684"/>
    </source>
</evidence>
<comment type="pathway">
    <text evidence="2 7">Isoprenoid biosynthesis; isopentenyl diphosphate biosynthesis via DXP pathway; isopentenyl diphosphate from 1-deoxy-D-xylulose 5-phosphate: step 2/6.</text>
</comment>
<organism evidence="8 9">
    <name type="scientific">Moraxella oculi</name>
    <dbReference type="NCBI Taxonomy" id="2940516"/>
    <lineage>
        <taxon>Bacteria</taxon>
        <taxon>Pseudomonadati</taxon>
        <taxon>Pseudomonadota</taxon>
        <taxon>Gammaproteobacteria</taxon>
        <taxon>Moraxellales</taxon>
        <taxon>Moraxellaceae</taxon>
        <taxon>Moraxella</taxon>
    </lineage>
</organism>
<feature type="site" description="Positions MEP for the nucleophilic attack" evidence="7">
    <location>
        <position position="216"/>
    </location>
</feature>
<evidence type="ECO:0000256" key="7">
    <source>
        <dbReference type="HAMAP-Rule" id="MF_00108"/>
    </source>
</evidence>
<reference evidence="8 9" key="1">
    <citation type="submission" date="2024-11" db="EMBL/GenBank/DDBJ databases">
        <title>First Report of Moraxella oculi in Brazil in an Infectious Bovine Keratoconjunctivitis Outbreak.</title>
        <authorList>
            <person name="Carvalho C.V."/>
            <person name="Domingues R."/>
            <person name="Coutinho C."/>
            <person name="Honorio N.T.B.S."/>
            <person name="Faza D.R.L.R."/>
            <person name="Carvalho W.A."/>
            <person name="Machado A.B.F."/>
            <person name="Martins M.F."/>
            <person name="Gaspar E.B."/>
        </authorList>
    </citation>
    <scope>NUCLEOTIDE SEQUENCE [LARGE SCALE GENOMIC DNA]</scope>
    <source>
        <strain evidence="8 9">2117LE</strain>
    </source>
</reference>
<dbReference type="PROSITE" id="PS01295">
    <property type="entry name" value="ISPD"/>
    <property type="match status" value="1"/>
</dbReference>
<dbReference type="GO" id="GO:0050518">
    <property type="term" value="F:2-C-methyl-D-erythritol 4-phosphate cytidylyltransferase activity"/>
    <property type="evidence" value="ECO:0007669"/>
    <property type="project" value="UniProtKB-EC"/>
</dbReference>
<comment type="caution">
    <text evidence="8">The sequence shown here is derived from an EMBL/GenBank/DDBJ whole genome shotgun (WGS) entry which is preliminary data.</text>
</comment>
<dbReference type="CDD" id="cd02516">
    <property type="entry name" value="CDP-ME_synthetase"/>
    <property type="match status" value="1"/>
</dbReference>